<dbReference type="Pfam" id="PF26096">
    <property type="entry name" value="DUF8033"/>
    <property type="match status" value="1"/>
</dbReference>
<gene>
    <name evidence="2" type="ORF">UFOVP629_86</name>
</gene>
<reference evidence="2" key="1">
    <citation type="submission" date="2020-04" db="EMBL/GenBank/DDBJ databases">
        <authorList>
            <person name="Chiriac C."/>
            <person name="Salcher M."/>
            <person name="Ghai R."/>
            <person name="Kavagutti S V."/>
        </authorList>
    </citation>
    <scope>NUCLEOTIDE SEQUENCE</scope>
</reference>
<protein>
    <recommendedName>
        <fullName evidence="1">DUF8033 domain-containing protein</fullName>
    </recommendedName>
</protein>
<dbReference type="InterPro" id="IPR058346">
    <property type="entry name" value="DUF8033"/>
</dbReference>
<organism evidence="2">
    <name type="scientific">uncultured Caudovirales phage</name>
    <dbReference type="NCBI Taxonomy" id="2100421"/>
    <lineage>
        <taxon>Viruses</taxon>
        <taxon>Duplodnaviria</taxon>
        <taxon>Heunggongvirae</taxon>
        <taxon>Uroviricota</taxon>
        <taxon>Caudoviricetes</taxon>
        <taxon>Peduoviridae</taxon>
        <taxon>Maltschvirus</taxon>
        <taxon>Maltschvirus maltsch</taxon>
    </lineage>
</organism>
<evidence type="ECO:0000259" key="1">
    <source>
        <dbReference type="Pfam" id="PF26096"/>
    </source>
</evidence>
<accession>A0A6J5NB48</accession>
<sequence length="96" mass="11209">MKVSSQDAWKPMQNRQDFKTGGALWGTSSPPYVGGRLNTYDRDEYQNNMDDIDFVVVSYHTPIAWHYKSNDSWYIVRTKFSMTTSKHQTLIRKAVI</sequence>
<dbReference type="EMBL" id="LR796612">
    <property type="protein sequence ID" value="CAB4154355.1"/>
    <property type="molecule type" value="Genomic_DNA"/>
</dbReference>
<evidence type="ECO:0000313" key="2">
    <source>
        <dbReference type="EMBL" id="CAB4154355.1"/>
    </source>
</evidence>
<proteinExistence type="predicted"/>
<name>A0A6J5NB48_9CAUD</name>
<feature type="domain" description="DUF8033" evidence="1">
    <location>
        <begin position="46"/>
        <end position="89"/>
    </location>
</feature>